<name>A0A9D4G0B5_DREPO</name>
<reference evidence="1" key="2">
    <citation type="submission" date="2020-11" db="EMBL/GenBank/DDBJ databases">
        <authorList>
            <person name="McCartney M.A."/>
            <person name="Auch B."/>
            <person name="Kono T."/>
            <person name="Mallez S."/>
            <person name="Becker A."/>
            <person name="Gohl D.M."/>
            <person name="Silverstein K.A.T."/>
            <person name="Koren S."/>
            <person name="Bechman K.B."/>
            <person name="Herman A."/>
            <person name="Abrahante J.E."/>
            <person name="Garbe J."/>
        </authorList>
    </citation>
    <scope>NUCLEOTIDE SEQUENCE</scope>
    <source>
        <strain evidence="1">Duluth1</strain>
        <tissue evidence="1">Whole animal</tissue>
    </source>
</reference>
<reference evidence="1" key="1">
    <citation type="journal article" date="2019" name="bioRxiv">
        <title>The Genome of the Zebra Mussel, Dreissena polymorpha: A Resource for Invasive Species Research.</title>
        <authorList>
            <person name="McCartney M.A."/>
            <person name="Auch B."/>
            <person name="Kono T."/>
            <person name="Mallez S."/>
            <person name="Zhang Y."/>
            <person name="Obille A."/>
            <person name="Becker A."/>
            <person name="Abrahante J.E."/>
            <person name="Garbe J."/>
            <person name="Badalamenti J.P."/>
            <person name="Herman A."/>
            <person name="Mangelson H."/>
            <person name="Liachko I."/>
            <person name="Sullivan S."/>
            <person name="Sone E.D."/>
            <person name="Koren S."/>
            <person name="Silverstein K.A.T."/>
            <person name="Beckman K.B."/>
            <person name="Gohl D.M."/>
        </authorList>
    </citation>
    <scope>NUCLEOTIDE SEQUENCE</scope>
    <source>
        <strain evidence="1">Duluth1</strain>
        <tissue evidence="1">Whole animal</tissue>
    </source>
</reference>
<comment type="caution">
    <text evidence="1">The sequence shown here is derived from an EMBL/GenBank/DDBJ whole genome shotgun (WGS) entry which is preliminary data.</text>
</comment>
<protein>
    <submittedName>
        <fullName evidence="1">Uncharacterized protein</fullName>
    </submittedName>
</protein>
<keyword evidence="2" id="KW-1185">Reference proteome</keyword>
<dbReference type="EMBL" id="JAIWYP010000006">
    <property type="protein sequence ID" value="KAH3805232.1"/>
    <property type="molecule type" value="Genomic_DNA"/>
</dbReference>
<dbReference type="AlphaFoldDB" id="A0A9D4G0B5"/>
<proteinExistence type="predicted"/>
<evidence type="ECO:0000313" key="2">
    <source>
        <dbReference type="Proteomes" id="UP000828390"/>
    </source>
</evidence>
<accession>A0A9D4G0B5</accession>
<gene>
    <name evidence="1" type="ORF">DPMN_133529</name>
</gene>
<dbReference type="Proteomes" id="UP000828390">
    <property type="component" value="Unassembled WGS sequence"/>
</dbReference>
<evidence type="ECO:0000313" key="1">
    <source>
        <dbReference type="EMBL" id="KAH3805232.1"/>
    </source>
</evidence>
<organism evidence="1 2">
    <name type="scientific">Dreissena polymorpha</name>
    <name type="common">Zebra mussel</name>
    <name type="synonym">Mytilus polymorpha</name>
    <dbReference type="NCBI Taxonomy" id="45954"/>
    <lineage>
        <taxon>Eukaryota</taxon>
        <taxon>Metazoa</taxon>
        <taxon>Spiralia</taxon>
        <taxon>Lophotrochozoa</taxon>
        <taxon>Mollusca</taxon>
        <taxon>Bivalvia</taxon>
        <taxon>Autobranchia</taxon>
        <taxon>Heteroconchia</taxon>
        <taxon>Euheterodonta</taxon>
        <taxon>Imparidentia</taxon>
        <taxon>Neoheterodontei</taxon>
        <taxon>Myida</taxon>
        <taxon>Dreissenoidea</taxon>
        <taxon>Dreissenidae</taxon>
        <taxon>Dreissena</taxon>
    </lineage>
</organism>
<sequence length="65" mass="7515">MECPHHVRDREDSTEMRKFNLTIIWISESRWTGSGQSVCRPFSSCCSLSRNKERSSGGRHVDQES</sequence>